<evidence type="ECO:0000256" key="9">
    <source>
        <dbReference type="ARBA" id="ARBA00023136"/>
    </source>
</evidence>
<evidence type="ECO:0000256" key="4">
    <source>
        <dbReference type="ARBA" id="ARBA00022692"/>
    </source>
</evidence>
<dbReference type="InterPro" id="IPR044677">
    <property type="entry name" value="SLC25A3/Pic2/Mir1-like"/>
</dbReference>
<sequence length="208" mass="23311">MNESSNIHSIAASTRDSYHFGDGTYHFYMKNNLSFIIYHDTVSILMFSTFEHSVDMLYRDVIQRKREECSRAQQLGVTCMAGYASGAVGTIISNPADNIVSSLYNKKADSILQAAKNIGFPNLFTRSLPVRITLVGPVITLQWFFYDTIKVLTGLPTSGGIAQDYDESQIELMRKSRRNICYLQSEQAASDSAFVFPSSVVADCYKQH</sequence>
<keyword evidence="3" id="KW-0813">Transport</keyword>
<feature type="repeat" description="Solcar" evidence="10">
    <location>
        <begin position="73"/>
        <end position="152"/>
    </location>
</feature>
<dbReference type="SUPFAM" id="SSF103506">
    <property type="entry name" value="Mitochondrial carrier"/>
    <property type="match status" value="1"/>
</dbReference>
<dbReference type="PROSITE" id="PS50920">
    <property type="entry name" value="SOLCAR"/>
    <property type="match status" value="1"/>
</dbReference>
<evidence type="ECO:0000313" key="12">
    <source>
        <dbReference type="Proteomes" id="UP000734854"/>
    </source>
</evidence>
<evidence type="ECO:0000256" key="1">
    <source>
        <dbReference type="ARBA" id="ARBA00004448"/>
    </source>
</evidence>
<dbReference type="Gene3D" id="1.50.40.10">
    <property type="entry name" value="Mitochondrial carrier domain"/>
    <property type="match status" value="1"/>
</dbReference>
<keyword evidence="4 10" id="KW-0812">Transmembrane</keyword>
<dbReference type="Proteomes" id="UP000734854">
    <property type="component" value="Unassembled WGS sequence"/>
</dbReference>
<keyword evidence="12" id="KW-1185">Reference proteome</keyword>
<name>A0A8J5H5I7_ZINOF</name>
<evidence type="ECO:0000256" key="7">
    <source>
        <dbReference type="ARBA" id="ARBA00022989"/>
    </source>
</evidence>
<evidence type="ECO:0000256" key="10">
    <source>
        <dbReference type="PROSITE-ProRule" id="PRU00282"/>
    </source>
</evidence>
<proteinExistence type="inferred from homology"/>
<evidence type="ECO:0000256" key="8">
    <source>
        <dbReference type="ARBA" id="ARBA00023128"/>
    </source>
</evidence>
<organism evidence="11 12">
    <name type="scientific">Zingiber officinale</name>
    <name type="common">Ginger</name>
    <name type="synonym">Amomum zingiber</name>
    <dbReference type="NCBI Taxonomy" id="94328"/>
    <lineage>
        <taxon>Eukaryota</taxon>
        <taxon>Viridiplantae</taxon>
        <taxon>Streptophyta</taxon>
        <taxon>Embryophyta</taxon>
        <taxon>Tracheophyta</taxon>
        <taxon>Spermatophyta</taxon>
        <taxon>Magnoliopsida</taxon>
        <taxon>Liliopsida</taxon>
        <taxon>Zingiberales</taxon>
        <taxon>Zingiberaceae</taxon>
        <taxon>Zingiber</taxon>
    </lineage>
</organism>
<evidence type="ECO:0000313" key="11">
    <source>
        <dbReference type="EMBL" id="KAG6520702.1"/>
    </source>
</evidence>
<comment type="caution">
    <text evidence="11">The sequence shown here is derived from an EMBL/GenBank/DDBJ whole genome shotgun (WGS) entry which is preliminary data.</text>
</comment>
<dbReference type="PANTHER" id="PTHR45671">
    <property type="entry name" value="SOLUTE CARRIER FAMILY 25 (MITOCHONDRIAL CARRIER PHOSPHATE CARRIER), MEMBER 3, LIKE-RELATED-RELATED"/>
    <property type="match status" value="1"/>
</dbReference>
<evidence type="ECO:0000256" key="2">
    <source>
        <dbReference type="ARBA" id="ARBA00006375"/>
    </source>
</evidence>
<keyword evidence="5" id="KW-0677">Repeat</keyword>
<keyword evidence="7" id="KW-1133">Transmembrane helix</keyword>
<dbReference type="GO" id="GO:1990547">
    <property type="term" value="P:mitochondrial phosphate ion transmembrane transport"/>
    <property type="evidence" value="ECO:0007669"/>
    <property type="project" value="InterPro"/>
</dbReference>
<keyword evidence="9 10" id="KW-0472">Membrane</keyword>
<protein>
    <submittedName>
        <fullName evidence="11">Uncharacterized protein</fullName>
    </submittedName>
</protein>
<dbReference type="InterPro" id="IPR018108">
    <property type="entry name" value="MCP_transmembrane"/>
</dbReference>
<gene>
    <name evidence="11" type="ORF">ZIOFF_017762</name>
</gene>
<accession>A0A8J5H5I7</accession>
<dbReference type="PANTHER" id="PTHR45671:SF4">
    <property type="entry name" value="MITOCHONDRIAL PHOSPHATE CARRIER PROTEIN 1, MITOCHONDRIAL"/>
    <property type="match status" value="1"/>
</dbReference>
<dbReference type="AlphaFoldDB" id="A0A8J5H5I7"/>
<keyword evidence="6" id="KW-0999">Mitochondrion inner membrane</keyword>
<dbReference type="GO" id="GO:0005743">
    <property type="term" value="C:mitochondrial inner membrane"/>
    <property type="evidence" value="ECO:0007669"/>
    <property type="project" value="UniProtKB-SubCell"/>
</dbReference>
<dbReference type="GO" id="GO:0005315">
    <property type="term" value="F:phosphate transmembrane transporter activity"/>
    <property type="evidence" value="ECO:0007669"/>
    <property type="project" value="InterPro"/>
</dbReference>
<comment type="similarity">
    <text evidence="2">Belongs to the mitochondrial carrier (TC 2.A.29) family.</text>
</comment>
<dbReference type="InterPro" id="IPR023395">
    <property type="entry name" value="MCP_dom_sf"/>
</dbReference>
<reference evidence="11 12" key="1">
    <citation type="submission" date="2020-08" db="EMBL/GenBank/DDBJ databases">
        <title>Plant Genome Project.</title>
        <authorList>
            <person name="Zhang R.-G."/>
        </authorList>
    </citation>
    <scope>NUCLEOTIDE SEQUENCE [LARGE SCALE GENOMIC DNA]</scope>
    <source>
        <tissue evidence="11">Rhizome</tissue>
    </source>
</reference>
<evidence type="ECO:0000256" key="6">
    <source>
        <dbReference type="ARBA" id="ARBA00022792"/>
    </source>
</evidence>
<dbReference type="EMBL" id="JACMSC010000005">
    <property type="protein sequence ID" value="KAG6520702.1"/>
    <property type="molecule type" value="Genomic_DNA"/>
</dbReference>
<evidence type="ECO:0000256" key="3">
    <source>
        <dbReference type="ARBA" id="ARBA00022448"/>
    </source>
</evidence>
<evidence type="ECO:0000256" key="5">
    <source>
        <dbReference type="ARBA" id="ARBA00022737"/>
    </source>
</evidence>
<comment type="subcellular location">
    <subcellularLocation>
        <location evidence="1">Mitochondrion inner membrane</location>
        <topology evidence="1">Multi-pass membrane protein</topology>
    </subcellularLocation>
</comment>
<keyword evidence="8" id="KW-0496">Mitochondrion</keyword>